<dbReference type="GO" id="GO:0005886">
    <property type="term" value="C:plasma membrane"/>
    <property type="evidence" value="ECO:0007669"/>
    <property type="project" value="UniProtKB-SubCell"/>
</dbReference>
<reference evidence="9" key="1">
    <citation type="submission" date="2020-02" db="EMBL/GenBank/DDBJ databases">
        <title>Streptomyces sp. ASO4wet.</title>
        <authorList>
            <person name="Risdian C."/>
            <person name="Landwehr W."/>
            <person name="Schupp P."/>
            <person name="Wink J."/>
        </authorList>
    </citation>
    <scope>NUCLEOTIDE SEQUENCE [LARGE SCALE GENOMIC DNA]</scope>
    <source>
        <strain evidence="9">ASO4wet</strain>
    </source>
</reference>
<dbReference type="InterPro" id="IPR050382">
    <property type="entry name" value="MFS_Na/Anion_cotransporter"/>
</dbReference>
<dbReference type="AlphaFoldDB" id="A0A7T1TC34"/>
<dbReference type="GO" id="GO:0022857">
    <property type="term" value="F:transmembrane transporter activity"/>
    <property type="evidence" value="ECO:0007669"/>
    <property type="project" value="InterPro"/>
</dbReference>
<feature type="compositionally biased region" description="Basic and acidic residues" evidence="5">
    <location>
        <begin position="1"/>
        <end position="19"/>
    </location>
</feature>
<keyword evidence="3 6" id="KW-1133">Transmembrane helix</keyword>
<protein>
    <submittedName>
        <fullName evidence="8">MFS transporter</fullName>
    </submittedName>
</protein>
<feature type="transmembrane region" description="Helical" evidence="6">
    <location>
        <begin position="193"/>
        <end position="210"/>
    </location>
</feature>
<evidence type="ECO:0000256" key="1">
    <source>
        <dbReference type="ARBA" id="ARBA00004651"/>
    </source>
</evidence>
<dbReference type="CDD" id="cd17319">
    <property type="entry name" value="MFS_ExuT_GudP_like"/>
    <property type="match status" value="1"/>
</dbReference>
<dbReference type="Proteomes" id="UP000595046">
    <property type="component" value="Chromosome"/>
</dbReference>
<dbReference type="InterPro" id="IPR020846">
    <property type="entry name" value="MFS_dom"/>
</dbReference>
<evidence type="ECO:0000256" key="4">
    <source>
        <dbReference type="ARBA" id="ARBA00023136"/>
    </source>
</evidence>
<accession>A0A7T1TC34</accession>
<evidence type="ECO:0000313" key="9">
    <source>
        <dbReference type="Proteomes" id="UP000595046"/>
    </source>
</evidence>
<feature type="transmembrane region" description="Helical" evidence="6">
    <location>
        <begin position="412"/>
        <end position="430"/>
    </location>
</feature>
<feature type="transmembrane region" description="Helical" evidence="6">
    <location>
        <begin position="130"/>
        <end position="148"/>
    </location>
</feature>
<evidence type="ECO:0000256" key="3">
    <source>
        <dbReference type="ARBA" id="ARBA00022989"/>
    </source>
</evidence>
<feature type="transmembrane region" description="Helical" evidence="6">
    <location>
        <begin position="169"/>
        <end position="187"/>
    </location>
</feature>
<feature type="transmembrane region" description="Helical" evidence="6">
    <location>
        <begin position="106"/>
        <end position="124"/>
    </location>
</feature>
<dbReference type="PRINTS" id="PR01036">
    <property type="entry name" value="TCRTETB"/>
</dbReference>
<dbReference type="Gene3D" id="1.20.1250.20">
    <property type="entry name" value="MFS general substrate transporter like domains"/>
    <property type="match status" value="2"/>
</dbReference>
<feature type="transmembrane region" description="Helical" evidence="6">
    <location>
        <begin position="378"/>
        <end position="400"/>
    </location>
</feature>
<dbReference type="InterPro" id="IPR011701">
    <property type="entry name" value="MFS"/>
</dbReference>
<organism evidence="8 9">
    <name type="scientific">Streptomyces bathyalis</name>
    <dbReference type="NCBI Taxonomy" id="2710756"/>
    <lineage>
        <taxon>Bacteria</taxon>
        <taxon>Bacillati</taxon>
        <taxon>Actinomycetota</taxon>
        <taxon>Actinomycetes</taxon>
        <taxon>Kitasatosporales</taxon>
        <taxon>Streptomycetaceae</taxon>
        <taxon>Streptomyces</taxon>
    </lineage>
</organism>
<evidence type="ECO:0000256" key="6">
    <source>
        <dbReference type="SAM" id="Phobius"/>
    </source>
</evidence>
<feature type="transmembrane region" description="Helical" evidence="6">
    <location>
        <begin position="38"/>
        <end position="57"/>
    </location>
</feature>
<gene>
    <name evidence="8" type="ORF">G4Z16_31665</name>
</gene>
<evidence type="ECO:0000256" key="5">
    <source>
        <dbReference type="SAM" id="MobiDB-lite"/>
    </source>
</evidence>
<evidence type="ECO:0000313" key="8">
    <source>
        <dbReference type="EMBL" id="QPP10232.1"/>
    </source>
</evidence>
<feature type="region of interest" description="Disordered" evidence="5">
    <location>
        <begin position="1"/>
        <end position="30"/>
    </location>
</feature>
<dbReference type="EMBL" id="CP048882">
    <property type="protein sequence ID" value="QPP10232.1"/>
    <property type="molecule type" value="Genomic_DNA"/>
</dbReference>
<feature type="transmembrane region" description="Helical" evidence="6">
    <location>
        <begin position="77"/>
        <end position="97"/>
    </location>
</feature>
<keyword evidence="9" id="KW-1185">Reference proteome</keyword>
<feature type="transmembrane region" description="Helical" evidence="6">
    <location>
        <begin position="324"/>
        <end position="342"/>
    </location>
</feature>
<feature type="compositionally biased region" description="Low complexity" evidence="5">
    <location>
        <begin position="20"/>
        <end position="30"/>
    </location>
</feature>
<feature type="transmembrane region" description="Helical" evidence="6">
    <location>
        <begin position="254"/>
        <end position="276"/>
    </location>
</feature>
<dbReference type="PANTHER" id="PTHR11662">
    <property type="entry name" value="SOLUTE CARRIER FAMILY 17"/>
    <property type="match status" value="1"/>
</dbReference>
<proteinExistence type="predicted"/>
<comment type="subcellular location">
    <subcellularLocation>
        <location evidence="1">Cell membrane</location>
        <topology evidence="1">Multi-pass membrane protein</topology>
    </subcellularLocation>
</comment>
<name>A0A7T1TC34_9ACTN</name>
<dbReference type="KEGG" id="sbat:G4Z16_31665"/>
<feature type="domain" description="Major facilitator superfamily (MFS) profile" evidence="7">
    <location>
        <begin position="39"/>
        <end position="439"/>
    </location>
</feature>
<dbReference type="SUPFAM" id="SSF103473">
    <property type="entry name" value="MFS general substrate transporter"/>
    <property type="match status" value="1"/>
</dbReference>
<evidence type="ECO:0000256" key="2">
    <source>
        <dbReference type="ARBA" id="ARBA00022692"/>
    </source>
</evidence>
<keyword evidence="4 6" id="KW-0472">Membrane</keyword>
<sequence>MELETENTKGADNFRDAADTGRTTGTARRPPASRVAQVTVVVLFLAWLVDYIDRLVITVALPEIGDEFSLGETEQGLVLTAFFITYALFQIPGGILADSWGAKRTMLVAAAGWSVFTAACGLARGLGSMLALRGLFGVLQGIFPAASIKAISERTTRRQRLTANGAMSASNPFGAAIAPMVAAPLVAAFGWRGAFFAVAVLGAGMVFVLWKGLPPALTRKDEETGTDGDAPPAEAAAPVQVPVRDALRLLRSSVMWRFTLMFCGFNIIGWGLVSWVPTFLRESKGVSLTGAGVLAGIPWFAAAVSMVLGGWVFDRYLRGNHRRVVIPVMLITAVLLIFMVRAETAAEFILWETAGTLVMYLAYMQIFGLPLRMLPAEYAGVGGGMVNFGGQLAGAVSPFVMGFLAEHFSFEVAFSFLVFGAGLAVIGALITPQTTESFRRGLGRHLGAPSNSVAGEPG</sequence>
<dbReference type="InterPro" id="IPR036259">
    <property type="entry name" value="MFS_trans_sf"/>
</dbReference>
<dbReference type="PANTHER" id="PTHR11662:SF399">
    <property type="entry name" value="FI19708P1-RELATED"/>
    <property type="match status" value="1"/>
</dbReference>
<dbReference type="Pfam" id="PF07690">
    <property type="entry name" value="MFS_1"/>
    <property type="match status" value="1"/>
</dbReference>
<keyword evidence="2 6" id="KW-0812">Transmembrane</keyword>
<feature type="transmembrane region" description="Helical" evidence="6">
    <location>
        <begin position="288"/>
        <end position="312"/>
    </location>
</feature>
<dbReference type="RefSeq" id="WP_197353992.1">
    <property type="nucleotide sequence ID" value="NZ_CP048882.1"/>
</dbReference>
<evidence type="ECO:0000259" key="7">
    <source>
        <dbReference type="PROSITE" id="PS50850"/>
    </source>
</evidence>
<feature type="transmembrane region" description="Helical" evidence="6">
    <location>
        <begin position="348"/>
        <end position="366"/>
    </location>
</feature>
<dbReference type="PROSITE" id="PS50850">
    <property type="entry name" value="MFS"/>
    <property type="match status" value="1"/>
</dbReference>